<keyword evidence="13" id="KW-1185">Reference proteome</keyword>
<dbReference type="Proteomes" id="UP001431783">
    <property type="component" value="Unassembled WGS sequence"/>
</dbReference>
<evidence type="ECO:0000256" key="10">
    <source>
        <dbReference type="ARBA" id="ARBA00083368"/>
    </source>
</evidence>
<evidence type="ECO:0000256" key="6">
    <source>
        <dbReference type="ARBA" id="ARBA00023242"/>
    </source>
</evidence>
<organism evidence="12 13">
    <name type="scientific">Henosepilachna vigintioctopunctata</name>
    <dbReference type="NCBI Taxonomy" id="420089"/>
    <lineage>
        <taxon>Eukaryota</taxon>
        <taxon>Metazoa</taxon>
        <taxon>Ecdysozoa</taxon>
        <taxon>Arthropoda</taxon>
        <taxon>Hexapoda</taxon>
        <taxon>Insecta</taxon>
        <taxon>Pterygota</taxon>
        <taxon>Neoptera</taxon>
        <taxon>Endopterygota</taxon>
        <taxon>Coleoptera</taxon>
        <taxon>Polyphaga</taxon>
        <taxon>Cucujiformia</taxon>
        <taxon>Coccinelloidea</taxon>
        <taxon>Coccinellidae</taxon>
        <taxon>Epilachninae</taxon>
        <taxon>Epilachnini</taxon>
        <taxon>Henosepilachna</taxon>
    </lineage>
</organism>
<keyword evidence="3" id="KW-0805">Transcription regulation</keyword>
<keyword evidence="5" id="KW-0804">Transcription</keyword>
<evidence type="ECO:0000256" key="4">
    <source>
        <dbReference type="ARBA" id="ARBA00023125"/>
    </source>
</evidence>
<reference evidence="12 13" key="1">
    <citation type="submission" date="2023-03" db="EMBL/GenBank/DDBJ databases">
        <title>Genome insight into feeding habits of ladybird beetles.</title>
        <authorList>
            <person name="Li H.-S."/>
            <person name="Huang Y.-H."/>
            <person name="Pang H."/>
        </authorList>
    </citation>
    <scope>NUCLEOTIDE SEQUENCE [LARGE SCALE GENOMIC DNA]</scope>
    <source>
        <strain evidence="12">SYSU_2023b</strain>
        <tissue evidence="12">Whole body</tissue>
    </source>
</reference>
<keyword evidence="6" id="KW-0539">Nucleus</keyword>
<accession>A0AAW1U6Z4</accession>
<comment type="caution">
    <text evidence="12">The sequence shown here is derived from an EMBL/GenBank/DDBJ whole genome shotgun (WGS) entry which is preliminary data.</text>
</comment>
<evidence type="ECO:0000259" key="11">
    <source>
        <dbReference type="PROSITE" id="PS50888"/>
    </source>
</evidence>
<evidence type="ECO:0000256" key="3">
    <source>
        <dbReference type="ARBA" id="ARBA00023015"/>
    </source>
</evidence>
<comment type="subunit">
    <text evidence="8">Efficient DNA binding requires dimerization with another bHLH protein. Binds DNA as a homodimer or a heterodimer with MAX.</text>
</comment>
<dbReference type="EMBL" id="JARQZJ010000035">
    <property type="protein sequence ID" value="KAK9876002.1"/>
    <property type="molecule type" value="Genomic_DNA"/>
</dbReference>
<keyword evidence="4" id="KW-0238">DNA-binding</keyword>
<evidence type="ECO:0000256" key="7">
    <source>
        <dbReference type="ARBA" id="ARBA00057176"/>
    </source>
</evidence>
<dbReference type="GO" id="GO:0005634">
    <property type="term" value="C:nucleus"/>
    <property type="evidence" value="ECO:0007669"/>
    <property type="project" value="UniProtKB-SubCell"/>
</dbReference>
<dbReference type="InterPro" id="IPR036638">
    <property type="entry name" value="HLH_DNA-bd_sf"/>
</dbReference>
<dbReference type="CDD" id="cd11402">
    <property type="entry name" value="bHLHzip_Mnt"/>
    <property type="match status" value="1"/>
</dbReference>
<dbReference type="PANTHER" id="PTHR11969">
    <property type="entry name" value="MAX DIMERIZATION, MAD"/>
    <property type="match status" value="1"/>
</dbReference>
<evidence type="ECO:0000256" key="1">
    <source>
        <dbReference type="ARBA" id="ARBA00004123"/>
    </source>
</evidence>
<dbReference type="Pfam" id="PF00010">
    <property type="entry name" value="HLH"/>
    <property type="match status" value="1"/>
</dbReference>
<proteinExistence type="predicted"/>
<evidence type="ECO:0000313" key="13">
    <source>
        <dbReference type="Proteomes" id="UP001431783"/>
    </source>
</evidence>
<dbReference type="FunFam" id="4.10.280.10:FF:000034">
    <property type="entry name" value="MAX network transcriptional repressor"/>
    <property type="match status" value="1"/>
</dbReference>
<dbReference type="PROSITE" id="PS50888">
    <property type="entry name" value="BHLH"/>
    <property type="match status" value="1"/>
</dbReference>
<feature type="domain" description="BHLH" evidence="11">
    <location>
        <begin position="137"/>
        <end position="189"/>
    </location>
</feature>
<sequence>MSSLNTLLEAARFLELQELKEKQNQAALDAALSTKTPITSSTTVSHAIPVIQKSIGNFASVNQQTVVIQTSNLATAQTVIQTPVTLTTTEHTIDKKIEAQNRQRFIHNSFDIINPLYIDEKSNVAKRKPPPLVFRSGTREVHNKLEKHRRAHLKECFDFLKKQLPTSPDEKKTSNLNILHSAIRYIQMLRKRERDLEHEMESLAREKISCQTKLALLKKDLSSHYENIDFNKLLSEVVPVSIEDPRDSEHELVVEVKEEETKNENGDVLTSNQPLVTQNGVKKVTLPILASKSQIPVSSTLASMKEVQQPVQTALSVLPVGYPINQGLVLQKLAIVPKGITDLTPLVPTFITQQQINGKVVPLMNAQYVVGKCPLVVVSTASPRPS</sequence>
<protein>
    <recommendedName>
        <fullName evidence="9">Max-binding protein MNT</fullName>
    </recommendedName>
    <alternativeName>
        <fullName evidence="10">Myc antagonist MNT</fullName>
    </alternativeName>
</protein>
<name>A0AAW1U6Z4_9CUCU</name>
<comment type="function">
    <text evidence="7">Binds DNA as a heterodimer with MAX and represses transcription. Binds to the canonical E box sequence 5'-CACGTG-3' and, with higher affinity, to 5'-CACGCG-3'.</text>
</comment>
<keyword evidence="2" id="KW-0678">Repressor</keyword>
<dbReference type="GO" id="GO:0000978">
    <property type="term" value="F:RNA polymerase II cis-regulatory region sequence-specific DNA binding"/>
    <property type="evidence" value="ECO:0007669"/>
    <property type="project" value="TreeGrafter"/>
</dbReference>
<dbReference type="SUPFAM" id="SSF47459">
    <property type="entry name" value="HLH, helix-loop-helix DNA-binding domain"/>
    <property type="match status" value="1"/>
</dbReference>
<dbReference type="Gene3D" id="4.10.280.10">
    <property type="entry name" value="Helix-loop-helix DNA-binding domain"/>
    <property type="match status" value="1"/>
</dbReference>
<dbReference type="InterPro" id="IPR011598">
    <property type="entry name" value="bHLH_dom"/>
</dbReference>
<gene>
    <name evidence="12" type="ORF">WA026_011119</name>
</gene>
<dbReference type="SMART" id="SM00353">
    <property type="entry name" value="HLH"/>
    <property type="match status" value="1"/>
</dbReference>
<dbReference type="PANTHER" id="PTHR11969:SF99">
    <property type="entry name" value="MAX-BINDING PROTEIN MNT"/>
    <property type="match status" value="1"/>
</dbReference>
<comment type="subcellular location">
    <subcellularLocation>
        <location evidence="1">Nucleus</location>
    </subcellularLocation>
</comment>
<evidence type="ECO:0000256" key="9">
    <source>
        <dbReference type="ARBA" id="ARBA00070444"/>
    </source>
</evidence>
<evidence type="ECO:0000256" key="2">
    <source>
        <dbReference type="ARBA" id="ARBA00022491"/>
    </source>
</evidence>
<dbReference type="GO" id="GO:0000981">
    <property type="term" value="F:DNA-binding transcription factor activity, RNA polymerase II-specific"/>
    <property type="evidence" value="ECO:0007669"/>
    <property type="project" value="TreeGrafter"/>
</dbReference>
<evidence type="ECO:0000313" key="12">
    <source>
        <dbReference type="EMBL" id="KAK9876002.1"/>
    </source>
</evidence>
<evidence type="ECO:0000256" key="8">
    <source>
        <dbReference type="ARBA" id="ARBA00062701"/>
    </source>
</evidence>
<evidence type="ECO:0000256" key="5">
    <source>
        <dbReference type="ARBA" id="ARBA00023163"/>
    </source>
</evidence>
<dbReference type="AlphaFoldDB" id="A0AAW1U6Z4"/>
<dbReference type="GO" id="GO:0046983">
    <property type="term" value="F:protein dimerization activity"/>
    <property type="evidence" value="ECO:0007669"/>
    <property type="project" value="InterPro"/>
</dbReference>